<dbReference type="GO" id="GO:0005351">
    <property type="term" value="F:carbohydrate:proton symporter activity"/>
    <property type="evidence" value="ECO:0007669"/>
    <property type="project" value="TreeGrafter"/>
</dbReference>
<feature type="transmembrane region" description="Helical" evidence="7">
    <location>
        <begin position="142"/>
        <end position="162"/>
    </location>
</feature>
<dbReference type="AlphaFoldDB" id="A0A8H3DT35"/>
<feature type="transmembrane region" description="Helical" evidence="7">
    <location>
        <begin position="328"/>
        <end position="350"/>
    </location>
</feature>
<feature type="transmembrane region" description="Helical" evidence="7">
    <location>
        <begin position="28"/>
        <end position="49"/>
    </location>
</feature>
<evidence type="ECO:0000256" key="6">
    <source>
        <dbReference type="ARBA" id="ARBA00023136"/>
    </source>
</evidence>
<evidence type="ECO:0000313" key="10">
    <source>
        <dbReference type="Proteomes" id="UP000663827"/>
    </source>
</evidence>
<dbReference type="PANTHER" id="PTHR48022:SF52">
    <property type="entry name" value="SUGAR TRANSPORTER, PUTATIVE-RELATED"/>
    <property type="match status" value="1"/>
</dbReference>
<sequence length="503" mass="56274">MTGGSPQYTTWRNNAHPNWWQDSGLRKLHFWIAVIYLSITTFGFDGSLLNGLQTLPQWNTYFNNPSGNRLGLISASQSLPGIIVPFLAAWTNDKFGRKPLRKETANSLHLEFCSGSSLQASAAPILVTELAHPRTRGRTTSLYMTTYYVGGILAAWICFGMLGHSAPWIWRVPCALQGAFTLMQMSVLAWMPESPRWLVSKGRDDEALQVLARYHANGDVNDELVRNELLEIQNALASESQTRKKASWFDMVRTPGNRHRTTIVVISALGAQLNGVGILSYYLAPVLALVGVTDPRQQGALNGGLAIWNWIISILGSLAVDRIGRRPIWLFATMGMLVSYIVVTALSATFDRTNDRAIGLAVIPMIFITFGFYDICWTPLPTAYSAEILSYSVRSMGMSLLQVVQALALAFNQWVNPVALEAIAWRYYIVYIGTLFVLLVLIWFLYPETKGYTIEELAEVFDGEKDLHSQDPREMRESSDIEVANFEKKSVEIEYHENSGNGR</sequence>
<feature type="transmembrane region" description="Helical" evidence="7">
    <location>
        <begin position="303"/>
        <end position="321"/>
    </location>
</feature>
<comment type="similarity">
    <text evidence="2">Belongs to the major facilitator superfamily. Sugar transporter (TC 2.A.1.1) family.</text>
</comment>
<dbReference type="InterPro" id="IPR050360">
    <property type="entry name" value="MFS_Sugar_Transporters"/>
</dbReference>
<dbReference type="GO" id="GO:0016020">
    <property type="term" value="C:membrane"/>
    <property type="evidence" value="ECO:0007669"/>
    <property type="project" value="UniProtKB-SubCell"/>
</dbReference>
<keyword evidence="5 7" id="KW-1133">Transmembrane helix</keyword>
<evidence type="ECO:0000313" key="9">
    <source>
        <dbReference type="EMBL" id="CAE7096774.1"/>
    </source>
</evidence>
<reference evidence="9" key="1">
    <citation type="submission" date="2021-01" db="EMBL/GenBank/DDBJ databases">
        <authorList>
            <person name="Kaushik A."/>
        </authorList>
    </citation>
    <scope>NUCLEOTIDE SEQUENCE</scope>
    <source>
        <strain evidence="9">AG5</strain>
    </source>
</reference>
<keyword evidence="4 7" id="KW-0812">Transmembrane</keyword>
<protein>
    <recommendedName>
        <fullName evidence="8">Major facilitator superfamily (MFS) profile domain-containing protein</fullName>
    </recommendedName>
</protein>
<feature type="transmembrane region" description="Helical" evidence="7">
    <location>
        <begin position="397"/>
        <end position="415"/>
    </location>
</feature>
<evidence type="ECO:0000256" key="4">
    <source>
        <dbReference type="ARBA" id="ARBA00022692"/>
    </source>
</evidence>
<evidence type="ECO:0000256" key="5">
    <source>
        <dbReference type="ARBA" id="ARBA00022989"/>
    </source>
</evidence>
<dbReference type="PANTHER" id="PTHR48022">
    <property type="entry name" value="PLASTIDIC GLUCOSE TRANSPORTER 4"/>
    <property type="match status" value="1"/>
</dbReference>
<feature type="domain" description="Major facilitator superfamily (MFS) profile" evidence="8">
    <location>
        <begin position="1"/>
        <end position="450"/>
    </location>
</feature>
<proteinExistence type="inferred from homology"/>
<feature type="transmembrane region" description="Helical" evidence="7">
    <location>
        <begin position="356"/>
        <end position="376"/>
    </location>
</feature>
<dbReference type="PROSITE" id="PS00216">
    <property type="entry name" value="SUGAR_TRANSPORT_1"/>
    <property type="match status" value="1"/>
</dbReference>
<comment type="subcellular location">
    <subcellularLocation>
        <location evidence="1">Membrane</location>
        <topology evidence="1">Multi-pass membrane protein</topology>
    </subcellularLocation>
</comment>
<dbReference type="PROSITE" id="PS50850">
    <property type="entry name" value="MFS"/>
    <property type="match status" value="1"/>
</dbReference>
<keyword evidence="6 7" id="KW-0472">Membrane</keyword>
<feature type="transmembrane region" description="Helical" evidence="7">
    <location>
        <begin position="69"/>
        <end position="91"/>
    </location>
</feature>
<dbReference type="InterPro" id="IPR005829">
    <property type="entry name" value="Sugar_transporter_CS"/>
</dbReference>
<name>A0A8H3DT35_9AGAM</name>
<dbReference type="InterPro" id="IPR036259">
    <property type="entry name" value="MFS_trans_sf"/>
</dbReference>
<dbReference type="FunFam" id="1.20.1250.20:FF:000134">
    <property type="entry name" value="MFS sugar transporter protein"/>
    <property type="match status" value="1"/>
</dbReference>
<evidence type="ECO:0000259" key="8">
    <source>
        <dbReference type="PROSITE" id="PS50850"/>
    </source>
</evidence>
<dbReference type="Proteomes" id="UP000663827">
    <property type="component" value="Unassembled WGS sequence"/>
</dbReference>
<evidence type="ECO:0000256" key="2">
    <source>
        <dbReference type="ARBA" id="ARBA00010992"/>
    </source>
</evidence>
<feature type="transmembrane region" description="Helical" evidence="7">
    <location>
        <begin position="427"/>
        <end position="446"/>
    </location>
</feature>
<dbReference type="Gene3D" id="1.20.1250.20">
    <property type="entry name" value="MFS general substrate transporter like domains"/>
    <property type="match status" value="2"/>
</dbReference>
<evidence type="ECO:0000256" key="1">
    <source>
        <dbReference type="ARBA" id="ARBA00004141"/>
    </source>
</evidence>
<dbReference type="EMBL" id="CAJNJQ010000727">
    <property type="protein sequence ID" value="CAE7096774.1"/>
    <property type="molecule type" value="Genomic_DNA"/>
</dbReference>
<comment type="caution">
    <text evidence="9">The sequence shown here is derived from an EMBL/GenBank/DDBJ whole genome shotgun (WGS) entry which is preliminary data.</text>
</comment>
<dbReference type="InterPro" id="IPR005828">
    <property type="entry name" value="MFS_sugar_transport-like"/>
</dbReference>
<organism evidence="9 10">
    <name type="scientific">Rhizoctonia solani</name>
    <dbReference type="NCBI Taxonomy" id="456999"/>
    <lineage>
        <taxon>Eukaryota</taxon>
        <taxon>Fungi</taxon>
        <taxon>Dikarya</taxon>
        <taxon>Basidiomycota</taxon>
        <taxon>Agaricomycotina</taxon>
        <taxon>Agaricomycetes</taxon>
        <taxon>Cantharellales</taxon>
        <taxon>Ceratobasidiaceae</taxon>
        <taxon>Rhizoctonia</taxon>
    </lineage>
</organism>
<keyword evidence="3" id="KW-0813">Transport</keyword>
<dbReference type="Pfam" id="PF00083">
    <property type="entry name" value="Sugar_tr"/>
    <property type="match status" value="1"/>
</dbReference>
<feature type="transmembrane region" description="Helical" evidence="7">
    <location>
        <begin position="263"/>
        <end position="283"/>
    </location>
</feature>
<evidence type="ECO:0000256" key="3">
    <source>
        <dbReference type="ARBA" id="ARBA00022448"/>
    </source>
</evidence>
<feature type="transmembrane region" description="Helical" evidence="7">
    <location>
        <begin position="168"/>
        <end position="191"/>
    </location>
</feature>
<accession>A0A8H3DT35</accession>
<evidence type="ECO:0000256" key="7">
    <source>
        <dbReference type="SAM" id="Phobius"/>
    </source>
</evidence>
<gene>
    <name evidence="9" type="ORF">RDB_LOCUS37286</name>
</gene>
<dbReference type="InterPro" id="IPR020846">
    <property type="entry name" value="MFS_dom"/>
</dbReference>
<dbReference type="SUPFAM" id="SSF103473">
    <property type="entry name" value="MFS general substrate transporter"/>
    <property type="match status" value="1"/>
</dbReference>